<dbReference type="PANTHER" id="PTHR12649:SF29">
    <property type="entry name" value="AMINOACYL-TRNA HYDROLASE"/>
    <property type="match status" value="1"/>
</dbReference>
<keyword evidence="2 8" id="KW-0378">Hydrolase</keyword>
<dbReference type="KEGG" id="aten:116291483"/>
<dbReference type="Gene3D" id="1.10.8.10">
    <property type="entry name" value="DNA helicase RuvA subunit, C-terminal domain"/>
    <property type="match status" value="1"/>
</dbReference>
<dbReference type="GeneID" id="116291483"/>
<dbReference type="Proteomes" id="UP000515163">
    <property type="component" value="Unplaced"/>
</dbReference>
<reference evidence="8" key="1">
    <citation type="submission" date="2025-08" db="UniProtKB">
        <authorList>
            <consortium name="RefSeq"/>
        </authorList>
    </citation>
    <scope>IDENTIFICATION</scope>
    <source>
        <tissue evidence="8">Tentacle</tissue>
    </source>
</reference>
<dbReference type="SUPFAM" id="SSF102462">
    <property type="entry name" value="Peptidyl-tRNA hydrolase II"/>
    <property type="match status" value="1"/>
</dbReference>
<dbReference type="AlphaFoldDB" id="A0A6P8HFG8"/>
<dbReference type="Gene3D" id="3.40.1490.10">
    <property type="entry name" value="Bit1"/>
    <property type="match status" value="1"/>
</dbReference>
<evidence type="ECO:0000313" key="8">
    <source>
        <dbReference type="RefSeq" id="XP_031554511.1"/>
    </source>
</evidence>
<dbReference type="InterPro" id="IPR009060">
    <property type="entry name" value="UBA-like_sf"/>
</dbReference>
<evidence type="ECO:0000313" key="7">
    <source>
        <dbReference type="Proteomes" id="UP000515163"/>
    </source>
</evidence>
<dbReference type="Pfam" id="PF22562">
    <property type="entry name" value="UBA_7"/>
    <property type="match status" value="1"/>
</dbReference>
<organism evidence="7 8">
    <name type="scientific">Actinia tenebrosa</name>
    <name type="common">Australian red waratah sea anemone</name>
    <dbReference type="NCBI Taxonomy" id="6105"/>
    <lineage>
        <taxon>Eukaryota</taxon>
        <taxon>Metazoa</taxon>
        <taxon>Cnidaria</taxon>
        <taxon>Anthozoa</taxon>
        <taxon>Hexacorallia</taxon>
        <taxon>Actiniaria</taxon>
        <taxon>Actiniidae</taxon>
        <taxon>Actinia</taxon>
    </lineage>
</organism>
<dbReference type="CDD" id="cd14296">
    <property type="entry name" value="UBA1_scUBP14_like"/>
    <property type="match status" value="1"/>
</dbReference>
<proteinExistence type="inferred from homology"/>
<evidence type="ECO:0000256" key="4">
    <source>
        <dbReference type="ARBA" id="ARBA00048707"/>
    </source>
</evidence>
<dbReference type="InParanoid" id="A0A6P8HFG8"/>
<dbReference type="InterPro" id="IPR015940">
    <property type="entry name" value="UBA"/>
</dbReference>
<dbReference type="SMART" id="SM00165">
    <property type="entry name" value="UBA"/>
    <property type="match status" value="1"/>
</dbReference>
<evidence type="ECO:0000256" key="1">
    <source>
        <dbReference type="ARBA" id="ARBA00013260"/>
    </source>
</evidence>
<evidence type="ECO:0000256" key="5">
    <source>
        <dbReference type="SAM" id="MobiDB-lite"/>
    </source>
</evidence>
<dbReference type="GO" id="GO:0004045">
    <property type="term" value="F:peptidyl-tRNA hydrolase activity"/>
    <property type="evidence" value="ECO:0007669"/>
    <property type="project" value="UniProtKB-EC"/>
</dbReference>
<feature type="domain" description="UBA" evidence="6">
    <location>
        <begin position="49"/>
        <end position="91"/>
    </location>
</feature>
<dbReference type="OrthoDB" id="1733656at2759"/>
<dbReference type="EC" id="3.1.1.29" evidence="1"/>
<sequence>MADARGEEADEALLEQAIKMSLPSKDDDQGGEINSPFASEPKGHPDTWEGPTTLFLGQLQEMGFSKNACIKGLYHTQNKSVDEAASWILNNSDLEDIDEPLKIEAQPDLEVLLSDKKEYRSSCKMVFVVNTELRMGVGKIAAQVGHASVSLYRRMLADQNNLSHIILQWENHGQLKVVVKGNNVAHLMDLELQAEKERLKTYLVYDAGRTQVSSCTSFLCVVCTTNAWIF</sequence>
<accession>A0A6P8HFG8</accession>
<protein>
    <recommendedName>
        <fullName evidence="1">peptidyl-tRNA hydrolase</fullName>
        <ecNumber evidence="1">3.1.1.29</ecNumber>
    </recommendedName>
</protein>
<keyword evidence="7" id="KW-1185">Reference proteome</keyword>
<dbReference type="FunFam" id="3.40.1490.10:FF:000002">
    <property type="entry name" value="Peptidyl-tRNA hydrolase 2, mitochondrial"/>
    <property type="match status" value="1"/>
</dbReference>
<comment type="catalytic activity">
    <reaction evidence="4">
        <text>an N-acyl-L-alpha-aminoacyl-tRNA + H2O = an N-acyl-L-amino acid + a tRNA + H(+)</text>
        <dbReference type="Rhea" id="RHEA:54448"/>
        <dbReference type="Rhea" id="RHEA-COMP:10123"/>
        <dbReference type="Rhea" id="RHEA-COMP:13883"/>
        <dbReference type="ChEBI" id="CHEBI:15377"/>
        <dbReference type="ChEBI" id="CHEBI:15378"/>
        <dbReference type="ChEBI" id="CHEBI:59874"/>
        <dbReference type="ChEBI" id="CHEBI:78442"/>
        <dbReference type="ChEBI" id="CHEBI:138191"/>
        <dbReference type="EC" id="3.1.1.29"/>
    </reaction>
</comment>
<dbReference type="InterPro" id="IPR023476">
    <property type="entry name" value="Pep_tRNA_hydro_II_dom_sf"/>
</dbReference>
<evidence type="ECO:0000259" key="6">
    <source>
        <dbReference type="PROSITE" id="PS50030"/>
    </source>
</evidence>
<dbReference type="PANTHER" id="PTHR12649">
    <property type="entry name" value="PEPTIDYL-TRNA HYDROLASE 2"/>
    <property type="match status" value="1"/>
</dbReference>
<dbReference type="InterPro" id="IPR002833">
    <property type="entry name" value="PTH2"/>
</dbReference>
<feature type="region of interest" description="Disordered" evidence="5">
    <location>
        <begin position="1"/>
        <end position="49"/>
    </location>
</feature>
<dbReference type="Pfam" id="PF01981">
    <property type="entry name" value="PTH2"/>
    <property type="match status" value="1"/>
</dbReference>
<evidence type="ECO:0000256" key="2">
    <source>
        <dbReference type="ARBA" id="ARBA00022801"/>
    </source>
</evidence>
<dbReference type="SUPFAM" id="SSF46934">
    <property type="entry name" value="UBA-like"/>
    <property type="match status" value="1"/>
</dbReference>
<comment type="similarity">
    <text evidence="3">Belongs to the PTH2 family.</text>
</comment>
<dbReference type="PROSITE" id="PS50030">
    <property type="entry name" value="UBA"/>
    <property type="match status" value="1"/>
</dbReference>
<dbReference type="RefSeq" id="XP_031554511.1">
    <property type="nucleotide sequence ID" value="XM_031698651.1"/>
</dbReference>
<dbReference type="GO" id="GO:0005829">
    <property type="term" value="C:cytosol"/>
    <property type="evidence" value="ECO:0007669"/>
    <property type="project" value="TreeGrafter"/>
</dbReference>
<gene>
    <name evidence="8" type="primary">LOC116291483</name>
</gene>
<evidence type="ECO:0000256" key="3">
    <source>
        <dbReference type="ARBA" id="ARBA00038050"/>
    </source>
</evidence>
<name>A0A6P8HFG8_ACTTE</name>